<dbReference type="RefSeq" id="WP_163243549.1">
    <property type="nucleotide sequence ID" value="NZ_CP082780.1"/>
</dbReference>
<sequence length="146" mass="16898">MSFEGKLFKLLNDNNLNKDEKLKSLGTIGDILEYGNISRDEAIEEMNILIKHLVQQDDNDIKEAILSIILNAEDTRSIDKELDLDPIVSNLKKFNDECISYILSMLGYSGKEKYRSTIEQFKKNPRLEEDVEDALLELDFRIKNQN</sequence>
<reference evidence="2 3" key="1">
    <citation type="submission" date="2020-02" db="EMBL/GenBank/DDBJ databases">
        <title>Bacillus aquiflavi sp. nov., isolated from yellow water of strong flavor Chinese baijiu in Yibin region of China.</title>
        <authorList>
            <person name="Xie J."/>
        </authorList>
    </citation>
    <scope>NUCLEOTIDE SEQUENCE [LARGE SCALE GENOMIC DNA]</scope>
    <source>
        <strain evidence="2 3">3H-10</strain>
    </source>
</reference>
<accession>A0A6B3W3S7</accession>
<keyword evidence="3" id="KW-1185">Reference proteome</keyword>
<evidence type="ECO:0000313" key="1">
    <source>
        <dbReference type="EMBL" id="MBA4538797.1"/>
    </source>
</evidence>
<dbReference type="EMBL" id="JAAIWN010000082">
    <property type="protein sequence ID" value="NEY83147.1"/>
    <property type="molecule type" value="Genomic_DNA"/>
</dbReference>
<name>A0A6B3W3S7_9BACI</name>
<comment type="caution">
    <text evidence="2">The sequence shown here is derived from an EMBL/GenBank/DDBJ whole genome shotgun (WGS) entry which is preliminary data.</text>
</comment>
<dbReference type="Proteomes" id="UP000472971">
    <property type="component" value="Unassembled WGS sequence"/>
</dbReference>
<reference evidence="1 4" key="2">
    <citation type="submission" date="2020-07" db="EMBL/GenBank/DDBJ databases">
        <authorList>
            <person name="Feng H."/>
        </authorList>
    </citation>
    <scope>NUCLEOTIDE SEQUENCE [LARGE SCALE GENOMIC DNA]</scope>
    <source>
        <strain evidence="4">s-12</strain>
        <strain evidence="1">S-12</strain>
    </source>
</reference>
<dbReference type="Proteomes" id="UP000570010">
    <property type="component" value="Unassembled WGS sequence"/>
</dbReference>
<proteinExistence type="predicted"/>
<gene>
    <name evidence="2" type="ORF">G4D64_17000</name>
    <name evidence="1" type="ORF">H1Z61_17105</name>
</gene>
<dbReference type="AlphaFoldDB" id="A0A6B3W3S7"/>
<organism evidence="2 3">
    <name type="scientific">Bacillus aquiflavi</name>
    <dbReference type="NCBI Taxonomy" id="2672567"/>
    <lineage>
        <taxon>Bacteria</taxon>
        <taxon>Bacillati</taxon>
        <taxon>Bacillota</taxon>
        <taxon>Bacilli</taxon>
        <taxon>Bacillales</taxon>
        <taxon>Bacillaceae</taxon>
        <taxon>Bacillus</taxon>
    </lineage>
</organism>
<evidence type="ECO:0000313" key="2">
    <source>
        <dbReference type="EMBL" id="NEY83147.1"/>
    </source>
</evidence>
<evidence type="ECO:0000313" key="4">
    <source>
        <dbReference type="Proteomes" id="UP000570010"/>
    </source>
</evidence>
<dbReference type="EMBL" id="JACEIO010000080">
    <property type="protein sequence ID" value="MBA4538797.1"/>
    <property type="molecule type" value="Genomic_DNA"/>
</dbReference>
<protein>
    <submittedName>
        <fullName evidence="2">Uncharacterized protein</fullName>
    </submittedName>
</protein>
<evidence type="ECO:0000313" key="3">
    <source>
        <dbReference type="Proteomes" id="UP000472971"/>
    </source>
</evidence>